<feature type="coiled-coil region" evidence="1">
    <location>
        <begin position="29"/>
        <end position="60"/>
    </location>
</feature>
<dbReference type="Gene3D" id="3.30.160.170">
    <property type="entry name" value="FlaG-like"/>
    <property type="match status" value="1"/>
</dbReference>
<dbReference type="AlphaFoldDB" id="A0A7C5X2L9"/>
<dbReference type="InterPro" id="IPR035924">
    <property type="entry name" value="FlaG-like_sf"/>
</dbReference>
<dbReference type="PANTHER" id="PTHR37166">
    <property type="entry name" value="PROTEIN FLAG"/>
    <property type="match status" value="1"/>
</dbReference>
<sequence length="123" mass="14669">MRVGRVDQSFEYVDVKLNQQQVQPMDGALKKLQKEADQQVQDAQEKRDIKSEELQKLIEEVKRKFDMLSKYLKIDIDQELDIPVVKIMEKDTNRVIRQIPPDYLLELMKRIDQLLGLLMERRV</sequence>
<dbReference type="SUPFAM" id="SSF160214">
    <property type="entry name" value="FlaG-like"/>
    <property type="match status" value="1"/>
</dbReference>
<dbReference type="EMBL" id="DSAC01000011">
    <property type="protein sequence ID" value="HHO73176.1"/>
    <property type="molecule type" value="Genomic_DNA"/>
</dbReference>
<keyword evidence="2" id="KW-0282">Flagellum</keyword>
<evidence type="ECO:0000313" key="2">
    <source>
        <dbReference type="EMBL" id="HHO73176.1"/>
    </source>
</evidence>
<organism evidence="2">
    <name type="scientific">Thermocrinis ruber</name>
    <dbReference type="NCBI Taxonomy" id="75906"/>
    <lineage>
        <taxon>Bacteria</taxon>
        <taxon>Pseudomonadati</taxon>
        <taxon>Aquificota</taxon>
        <taxon>Aquificia</taxon>
        <taxon>Aquificales</taxon>
        <taxon>Aquificaceae</taxon>
        <taxon>Thermocrinis</taxon>
    </lineage>
</organism>
<dbReference type="InterPro" id="IPR005186">
    <property type="entry name" value="FlaG"/>
</dbReference>
<keyword evidence="2" id="KW-0969">Cilium</keyword>
<accession>A0A7C5X2L9</accession>
<name>A0A7C5X2L9_9AQUI</name>
<reference evidence="2" key="1">
    <citation type="journal article" date="2020" name="mSystems">
        <title>Genome- and Community-Level Interaction Insights into Carbon Utilization and Element Cycling Functions of Hydrothermarchaeota in Hydrothermal Sediment.</title>
        <authorList>
            <person name="Zhou Z."/>
            <person name="Liu Y."/>
            <person name="Xu W."/>
            <person name="Pan J."/>
            <person name="Luo Z.H."/>
            <person name="Li M."/>
        </authorList>
    </citation>
    <scope>NUCLEOTIDE SEQUENCE [LARGE SCALE GENOMIC DNA]</scope>
    <source>
        <strain evidence="2">SpSt-114</strain>
    </source>
</reference>
<protein>
    <submittedName>
        <fullName evidence="2">Flagellar protein FlaG</fullName>
    </submittedName>
</protein>
<dbReference type="PANTHER" id="PTHR37166:SF1">
    <property type="entry name" value="PROTEIN FLAG"/>
    <property type="match status" value="1"/>
</dbReference>
<dbReference type="Pfam" id="PF03646">
    <property type="entry name" value="FlaG"/>
    <property type="match status" value="1"/>
</dbReference>
<keyword evidence="1" id="KW-0175">Coiled coil</keyword>
<keyword evidence="2" id="KW-0966">Cell projection</keyword>
<evidence type="ECO:0000256" key="1">
    <source>
        <dbReference type="SAM" id="Coils"/>
    </source>
</evidence>
<comment type="caution">
    <text evidence="2">The sequence shown here is derived from an EMBL/GenBank/DDBJ whole genome shotgun (WGS) entry which is preliminary data.</text>
</comment>
<proteinExistence type="predicted"/>
<gene>
    <name evidence="2" type="ORF">ENN04_00875</name>
</gene>